<dbReference type="Gene3D" id="3.65.10.10">
    <property type="entry name" value="Enolpyruvate transferase domain"/>
    <property type="match status" value="1"/>
</dbReference>
<dbReference type="PANTHER" id="PTHR21090">
    <property type="entry name" value="AROM/DEHYDROQUINATE SYNTHASE"/>
    <property type="match status" value="1"/>
</dbReference>
<evidence type="ECO:0000259" key="2">
    <source>
        <dbReference type="Pfam" id="PF00275"/>
    </source>
</evidence>
<dbReference type="EC" id="2.5.1.19" evidence="3"/>
<dbReference type="InterPro" id="IPR001986">
    <property type="entry name" value="Enolpyruvate_Tfrase_dom"/>
</dbReference>
<reference evidence="3 4" key="1">
    <citation type="submission" date="2018-12" db="EMBL/GenBank/DDBJ databases">
        <authorList>
            <consortium name="Pathogen Informatics"/>
        </authorList>
    </citation>
    <scope>NUCLEOTIDE SEQUENCE [LARGE SCALE GENOMIC DNA]</scope>
    <source>
        <strain evidence="3 4">NCTC10047</strain>
    </source>
</reference>
<protein>
    <submittedName>
        <fullName evidence="3">3-phosphoshikimate 1-carboxyvinyltransferase</fullName>
        <ecNumber evidence="3">2.5.1.19</ecNumber>
    </submittedName>
</protein>
<feature type="domain" description="Enolpyruvate transferase" evidence="2">
    <location>
        <begin position="6"/>
        <end position="51"/>
    </location>
</feature>
<dbReference type="PANTHER" id="PTHR21090:SF5">
    <property type="entry name" value="PENTAFUNCTIONAL AROM POLYPEPTIDE"/>
    <property type="match status" value="1"/>
</dbReference>
<dbReference type="AlphaFoldDB" id="A0A447R6P2"/>
<accession>A0A447R6P2</accession>
<gene>
    <name evidence="3" type="primary">aroA</name>
    <name evidence="3" type="ORF">NCTC10047_03868</name>
</gene>
<proteinExistence type="predicted"/>
<dbReference type="EMBL" id="LR134156">
    <property type="protein sequence ID" value="VEA77936.1"/>
    <property type="molecule type" value="Genomic_DNA"/>
</dbReference>
<dbReference type="Proteomes" id="UP000275676">
    <property type="component" value="Chromosome"/>
</dbReference>
<dbReference type="SUPFAM" id="SSF55205">
    <property type="entry name" value="EPT/RTPC-like"/>
    <property type="match status" value="1"/>
</dbReference>
<keyword evidence="1 3" id="KW-0808">Transferase</keyword>
<organism evidence="3 4">
    <name type="scientific">Salmonella enterica subsp. arizonae</name>
    <dbReference type="NCBI Taxonomy" id="59203"/>
    <lineage>
        <taxon>Bacteria</taxon>
        <taxon>Pseudomonadati</taxon>
        <taxon>Pseudomonadota</taxon>
        <taxon>Gammaproteobacteria</taxon>
        <taxon>Enterobacterales</taxon>
        <taxon>Enterobacteriaceae</taxon>
        <taxon>Salmonella</taxon>
    </lineage>
</organism>
<dbReference type="InterPro" id="IPR036968">
    <property type="entry name" value="Enolpyruvate_Tfrase_sf"/>
</dbReference>
<sequence length="54" mass="5790">MRCVRAGANIDYLEQENYPPLRLRGGFTGGDVEVDGSVSSQFLTALLMDRAAGA</sequence>
<dbReference type="GO" id="GO:0009423">
    <property type="term" value="P:chorismate biosynthetic process"/>
    <property type="evidence" value="ECO:0007669"/>
    <property type="project" value="TreeGrafter"/>
</dbReference>
<evidence type="ECO:0000313" key="4">
    <source>
        <dbReference type="Proteomes" id="UP000275676"/>
    </source>
</evidence>
<evidence type="ECO:0000256" key="1">
    <source>
        <dbReference type="ARBA" id="ARBA00022679"/>
    </source>
</evidence>
<dbReference type="GO" id="GO:0003866">
    <property type="term" value="F:3-phosphoshikimate 1-carboxyvinyltransferase activity"/>
    <property type="evidence" value="ECO:0007669"/>
    <property type="project" value="UniProtKB-EC"/>
</dbReference>
<evidence type="ECO:0000313" key="3">
    <source>
        <dbReference type="EMBL" id="VEA77936.1"/>
    </source>
</evidence>
<dbReference type="InterPro" id="IPR013792">
    <property type="entry name" value="RNA3'P_cycl/enolpyr_Trfase_a/b"/>
</dbReference>
<name>A0A447R6P2_SALER</name>
<dbReference type="Pfam" id="PF00275">
    <property type="entry name" value="EPSP_synthase"/>
    <property type="match status" value="1"/>
</dbReference>